<dbReference type="CDD" id="cd01658">
    <property type="entry name" value="Ribosomal_L30"/>
    <property type="match status" value="1"/>
</dbReference>
<dbReference type="GO" id="GO:0022625">
    <property type="term" value="C:cytosolic large ribosomal subunit"/>
    <property type="evidence" value="ECO:0007669"/>
    <property type="project" value="TreeGrafter"/>
</dbReference>
<dbReference type="FunCoup" id="D1C2M3">
    <property type="interactions" value="288"/>
</dbReference>
<dbReference type="HAMAP" id="MF_01371_B">
    <property type="entry name" value="Ribosomal_uL30_B"/>
    <property type="match status" value="1"/>
</dbReference>
<proteinExistence type="inferred from homology"/>
<dbReference type="InterPro" id="IPR016082">
    <property type="entry name" value="Ribosomal_uL30_ferredoxin-like"/>
</dbReference>
<evidence type="ECO:0000313" key="7">
    <source>
        <dbReference type="EMBL" id="ACZ38490.1"/>
    </source>
</evidence>
<dbReference type="FunFam" id="3.30.1390.20:FF:000001">
    <property type="entry name" value="50S ribosomal protein L30"/>
    <property type="match status" value="1"/>
</dbReference>
<dbReference type="EMBL" id="CP001823">
    <property type="protein sequence ID" value="ACZ38490.1"/>
    <property type="molecule type" value="Genomic_DNA"/>
</dbReference>
<evidence type="ECO:0000259" key="6">
    <source>
        <dbReference type="Pfam" id="PF00327"/>
    </source>
</evidence>
<organism evidence="7 8">
    <name type="scientific">Sphaerobacter thermophilus (strain ATCC 49802 / DSM 20745 / KCCM 41009 / NCIMB 13125 / S 6022)</name>
    <dbReference type="NCBI Taxonomy" id="479434"/>
    <lineage>
        <taxon>Bacteria</taxon>
        <taxon>Pseudomonadati</taxon>
        <taxon>Thermomicrobiota</taxon>
        <taxon>Thermomicrobia</taxon>
        <taxon>Sphaerobacterales</taxon>
        <taxon>Sphaerobacterineae</taxon>
        <taxon>Sphaerobacteraceae</taxon>
        <taxon>Sphaerobacter</taxon>
    </lineage>
</organism>
<reference evidence="7 8" key="2">
    <citation type="journal article" date="2010" name="Stand. Genomic Sci.">
        <title>Complete genome sequence of Desulfohalobium retbaense type strain (HR(100)).</title>
        <authorList>
            <person name="Spring S."/>
            <person name="Nolan M."/>
            <person name="Lapidus A."/>
            <person name="Glavina Del Rio T."/>
            <person name="Copeland A."/>
            <person name="Tice H."/>
            <person name="Cheng J.F."/>
            <person name="Lucas S."/>
            <person name="Land M."/>
            <person name="Chen F."/>
            <person name="Bruce D."/>
            <person name="Goodwin L."/>
            <person name="Pitluck S."/>
            <person name="Ivanova N."/>
            <person name="Mavromatis K."/>
            <person name="Mikhailova N."/>
            <person name="Pati A."/>
            <person name="Chen A."/>
            <person name="Palaniappan K."/>
            <person name="Hauser L."/>
            <person name="Chang Y.J."/>
            <person name="Jeffries C.D."/>
            <person name="Munk C."/>
            <person name="Kiss H."/>
            <person name="Chain P."/>
            <person name="Han C."/>
            <person name="Brettin T."/>
            <person name="Detter J.C."/>
            <person name="Schuler E."/>
            <person name="Goker M."/>
            <person name="Rohde M."/>
            <person name="Bristow J."/>
            <person name="Eisen J.A."/>
            <person name="Markowitz V."/>
            <person name="Hugenholtz P."/>
            <person name="Kyrpides N.C."/>
            <person name="Klenk H.P."/>
        </authorList>
    </citation>
    <scope>NUCLEOTIDE SEQUENCE [LARGE SCALE GENOMIC DNA]</scope>
    <source>
        <strain evidence="8">ATCC 49802 / DSM 20745 / S 6022</strain>
    </source>
</reference>
<gene>
    <name evidence="7" type="ordered locus">Sthe_1054</name>
</gene>
<dbReference type="AlphaFoldDB" id="D1C2M3"/>
<evidence type="ECO:0000256" key="3">
    <source>
        <dbReference type="ARBA" id="ARBA00022980"/>
    </source>
</evidence>
<dbReference type="STRING" id="479434.Sthe_1054"/>
<keyword evidence="4" id="KW-0687">Ribonucleoprotein</keyword>
<dbReference type="KEGG" id="sti:Sthe_1054"/>
<dbReference type="PIRSF" id="PIRSF002211">
    <property type="entry name" value="Ribosomal_L30_bac-type"/>
    <property type="match status" value="1"/>
</dbReference>
<dbReference type="PANTHER" id="PTHR15892:SF2">
    <property type="entry name" value="LARGE RIBOSOMAL SUBUNIT PROTEIN UL30M"/>
    <property type="match status" value="1"/>
</dbReference>
<keyword evidence="8" id="KW-1185">Reference proteome</keyword>
<feature type="domain" description="Large ribosomal subunit protein uL30-like ferredoxin-like fold" evidence="6">
    <location>
        <begin position="6"/>
        <end position="56"/>
    </location>
</feature>
<dbReference type="PANTHER" id="PTHR15892">
    <property type="entry name" value="MITOCHONDRIAL RIBOSOMAL PROTEIN L30"/>
    <property type="match status" value="1"/>
</dbReference>
<dbReference type="InParanoid" id="D1C2M3"/>
<protein>
    <recommendedName>
        <fullName evidence="5">50S ribosomal protein L30</fullName>
    </recommendedName>
</protein>
<dbReference type="eggNOG" id="COG1841">
    <property type="taxonomic scope" value="Bacteria"/>
</dbReference>
<dbReference type="SUPFAM" id="SSF55129">
    <property type="entry name" value="Ribosomal protein L30p/L7e"/>
    <property type="match status" value="1"/>
</dbReference>
<evidence type="ECO:0000256" key="4">
    <source>
        <dbReference type="ARBA" id="ARBA00023274"/>
    </source>
</evidence>
<dbReference type="InterPro" id="IPR036919">
    <property type="entry name" value="Ribo_uL30_ferredoxin-like_sf"/>
</dbReference>
<evidence type="ECO:0000256" key="2">
    <source>
        <dbReference type="ARBA" id="ARBA00011838"/>
    </source>
</evidence>
<comment type="similarity">
    <text evidence="1">Belongs to the universal ribosomal protein uL30 family.</text>
</comment>
<evidence type="ECO:0000256" key="5">
    <source>
        <dbReference type="ARBA" id="ARBA00035492"/>
    </source>
</evidence>
<dbReference type="InterPro" id="IPR005996">
    <property type="entry name" value="Ribosomal_uL30_bac-type"/>
</dbReference>
<sequence length="64" mass="7517">MSQKTIRVTYYRSAIGYSQDQKDTIRALGFRRLNQTLEKPDNPSVRGMIYKVRHLVRIEGEDES</sequence>
<evidence type="ECO:0000256" key="1">
    <source>
        <dbReference type="ARBA" id="ARBA00007594"/>
    </source>
</evidence>
<dbReference type="HOGENOM" id="CLU_131047_2_1_0"/>
<comment type="subunit">
    <text evidence="2">Part of the 50S ribosomal subunit.</text>
</comment>
<dbReference type="Proteomes" id="UP000002027">
    <property type="component" value="Chromosome 1"/>
</dbReference>
<dbReference type="OrthoDB" id="9812790at2"/>
<evidence type="ECO:0000313" key="8">
    <source>
        <dbReference type="Proteomes" id="UP000002027"/>
    </source>
</evidence>
<dbReference type="GO" id="GO:0006412">
    <property type="term" value="P:translation"/>
    <property type="evidence" value="ECO:0007669"/>
    <property type="project" value="InterPro"/>
</dbReference>
<dbReference type="GO" id="GO:0003735">
    <property type="term" value="F:structural constituent of ribosome"/>
    <property type="evidence" value="ECO:0007669"/>
    <property type="project" value="InterPro"/>
</dbReference>
<name>D1C2M3_SPHTD</name>
<accession>D1C2M3</accession>
<dbReference type="Pfam" id="PF00327">
    <property type="entry name" value="Ribosomal_L30"/>
    <property type="match status" value="1"/>
</dbReference>
<keyword evidence="3 7" id="KW-0689">Ribosomal protein</keyword>
<dbReference type="Gene3D" id="3.30.1390.20">
    <property type="entry name" value="Ribosomal protein L30, ferredoxin-like fold domain"/>
    <property type="match status" value="1"/>
</dbReference>
<reference evidence="8" key="1">
    <citation type="submission" date="2009-11" db="EMBL/GenBank/DDBJ databases">
        <title>The complete chromosome 1 of Sphaerobacter thermophilus DSM 20745.</title>
        <authorList>
            <person name="Lucas S."/>
            <person name="Copeland A."/>
            <person name="Lapidus A."/>
            <person name="Glavina del Rio T."/>
            <person name="Dalin E."/>
            <person name="Tice H."/>
            <person name="Bruce D."/>
            <person name="Goodwin L."/>
            <person name="Pitluck S."/>
            <person name="Kyrpides N."/>
            <person name="Mavromatis K."/>
            <person name="Ivanova N."/>
            <person name="Mikhailova N."/>
            <person name="LaButti K.M."/>
            <person name="Clum A."/>
            <person name="Sun H.I."/>
            <person name="Brettin T."/>
            <person name="Detter J.C."/>
            <person name="Han C."/>
            <person name="Larimer F."/>
            <person name="Land M."/>
            <person name="Hauser L."/>
            <person name="Markowitz V."/>
            <person name="Cheng J.F."/>
            <person name="Hugenholtz P."/>
            <person name="Woyke T."/>
            <person name="Wu D."/>
            <person name="Steenblock K."/>
            <person name="Schneider S."/>
            <person name="Pukall R."/>
            <person name="Goeker M."/>
            <person name="Klenk H.P."/>
            <person name="Eisen J.A."/>
        </authorList>
    </citation>
    <scope>NUCLEOTIDE SEQUENCE [LARGE SCALE GENOMIC DNA]</scope>
    <source>
        <strain evidence="8">ATCC 49802 / DSM 20745 / S 6022</strain>
    </source>
</reference>
<dbReference type="NCBIfam" id="TIGR01308">
    <property type="entry name" value="rpmD_bact"/>
    <property type="match status" value="1"/>
</dbReference>
<dbReference type="RefSeq" id="WP_012871537.1">
    <property type="nucleotide sequence ID" value="NC_013523.1"/>
</dbReference>